<accession>A0ABU9J0T3</accession>
<name>A0ABU9J0T3_9GAMM</name>
<dbReference type="RefSeq" id="WP_341725694.1">
    <property type="nucleotide sequence ID" value="NZ_JBBWWT010000003.1"/>
</dbReference>
<dbReference type="InterPro" id="IPR041494">
    <property type="entry name" value="PIN7"/>
</dbReference>
<protein>
    <submittedName>
        <fullName evidence="2">PIN domain-containing protein</fullName>
    </submittedName>
</protein>
<evidence type="ECO:0000259" key="1">
    <source>
        <dbReference type="Pfam" id="PF18475"/>
    </source>
</evidence>
<comment type="caution">
    <text evidence="2">The sequence shown here is derived from an EMBL/GenBank/DDBJ whole genome shotgun (WGS) entry which is preliminary data.</text>
</comment>
<dbReference type="Proteomes" id="UP001459204">
    <property type="component" value="Unassembled WGS sequence"/>
</dbReference>
<gene>
    <name evidence="2" type="ORF">AAD027_09070</name>
</gene>
<dbReference type="Pfam" id="PF18475">
    <property type="entry name" value="PIN7"/>
    <property type="match status" value="1"/>
</dbReference>
<keyword evidence="3" id="KW-1185">Reference proteome</keyword>
<proteinExistence type="predicted"/>
<sequence length="198" mass="22165">MRTNYVLIDYENVQPKNLVLLEAEHFRVKVFIGASLAKLPIDLVTAMQSLGNRAEYVRISGNGPNALDFHIAYYIGRISAADPESFFHIISKDTGFDPLIAHLKDRGVYSKRSASIDAIPILRALTESPRDEQVDGVIDKLRGMPKSRPQKDKTLRTMISAWFGKKLDDVALDRIIGELSRRGVIALDQGKVRYTLPA</sequence>
<dbReference type="EMBL" id="JBBWWT010000003">
    <property type="protein sequence ID" value="MEL1264516.1"/>
    <property type="molecule type" value="Genomic_DNA"/>
</dbReference>
<evidence type="ECO:0000313" key="3">
    <source>
        <dbReference type="Proteomes" id="UP001459204"/>
    </source>
</evidence>
<evidence type="ECO:0000313" key="2">
    <source>
        <dbReference type="EMBL" id="MEL1264516.1"/>
    </source>
</evidence>
<organism evidence="2 3">
    <name type="scientific">Pseudoxanthomonas putridarboris</name>
    <dbReference type="NCBI Taxonomy" id="752605"/>
    <lineage>
        <taxon>Bacteria</taxon>
        <taxon>Pseudomonadati</taxon>
        <taxon>Pseudomonadota</taxon>
        <taxon>Gammaproteobacteria</taxon>
        <taxon>Lysobacterales</taxon>
        <taxon>Lysobacteraceae</taxon>
        <taxon>Pseudoxanthomonas</taxon>
    </lineage>
</organism>
<feature type="domain" description="PIN-like" evidence="1">
    <location>
        <begin position="7"/>
        <end position="107"/>
    </location>
</feature>
<reference evidence="2 3" key="1">
    <citation type="submission" date="2024-04" db="EMBL/GenBank/DDBJ databases">
        <title>Draft genome sequence of Pseudoxanthomonas putridarboris WD12.</title>
        <authorList>
            <person name="Oh J."/>
        </authorList>
    </citation>
    <scope>NUCLEOTIDE SEQUENCE [LARGE SCALE GENOMIC DNA]</scope>
    <source>
        <strain evidence="2 3">WD12</strain>
    </source>
</reference>